<dbReference type="EMBL" id="UOEC01000112">
    <property type="protein sequence ID" value="VAV93752.1"/>
    <property type="molecule type" value="Genomic_DNA"/>
</dbReference>
<dbReference type="SUPFAM" id="SSF52768">
    <property type="entry name" value="Arginase/deacetylase"/>
    <property type="match status" value="1"/>
</dbReference>
<keyword evidence="3" id="KW-0464">Manganese</keyword>
<dbReference type="InterPro" id="IPR006035">
    <property type="entry name" value="Ureohydrolase"/>
</dbReference>
<accession>A0A3B0RQ23</accession>
<dbReference type="PANTHER" id="PTHR43782">
    <property type="entry name" value="ARGINASE"/>
    <property type="match status" value="1"/>
</dbReference>
<dbReference type="EC" id="3.5.3.1" evidence="4"/>
<evidence type="ECO:0000256" key="2">
    <source>
        <dbReference type="ARBA" id="ARBA00022801"/>
    </source>
</evidence>
<gene>
    <name evidence="4" type="ORF">MNBD_ALPHA08-1263</name>
</gene>
<keyword evidence="1" id="KW-0479">Metal-binding</keyword>
<dbReference type="InterPro" id="IPR023696">
    <property type="entry name" value="Ureohydrolase_dom_sf"/>
</dbReference>
<dbReference type="GO" id="GO:0005634">
    <property type="term" value="C:nucleus"/>
    <property type="evidence" value="ECO:0007669"/>
    <property type="project" value="TreeGrafter"/>
</dbReference>
<dbReference type="Gene3D" id="3.40.800.10">
    <property type="entry name" value="Ureohydrolase domain"/>
    <property type="match status" value="1"/>
</dbReference>
<protein>
    <submittedName>
        <fullName evidence="4">Arginase</fullName>
        <ecNumber evidence="4">3.5.3.1</ecNumber>
    </submittedName>
</protein>
<keyword evidence="2 4" id="KW-0378">Hydrolase</keyword>
<name>A0A3B0RQ23_9ZZZZ</name>
<dbReference type="PIRSF" id="PIRSF036979">
    <property type="entry name" value="Arginase"/>
    <property type="match status" value="1"/>
</dbReference>
<dbReference type="PROSITE" id="PS51409">
    <property type="entry name" value="ARGINASE_2"/>
    <property type="match status" value="1"/>
</dbReference>
<evidence type="ECO:0000313" key="4">
    <source>
        <dbReference type="EMBL" id="VAV93752.1"/>
    </source>
</evidence>
<dbReference type="Pfam" id="PF00491">
    <property type="entry name" value="Arginase"/>
    <property type="match status" value="1"/>
</dbReference>
<reference evidence="4" key="1">
    <citation type="submission" date="2018-06" db="EMBL/GenBank/DDBJ databases">
        <authorList>
            <person name="Zhirakovskaya E."/>
        </authorList>
    </citation>
    <scope>NUCLEOTIDE SEQUENCE</scope>
</reference>
<dbReference type="AlphaFoldDB" id="A0A3B0RQ23"/>
<evidence type="ECO:0000256" key="1">
    <source>
        <dbReference type="ARBA" id="ARBA00022723"/>
    </source>
</evidence>
<dbReference type="GO" id="GO:0030145">
    <property type="term" value="F:manganese ion binding"/>
    <property type="evidence" value="ECO:0007669"/>
    <property type="project" value="TreeGrafter"/>
</dbReference>
<dbReference type="PANTHER" id="PTHR43782:SF3">
    <property type="entry name" value="ARGINASE"/>
    <property type="match status" value="1"/>
</dbReference>
<dbReference type="GO" id="GO:0004053">
    <property type="term" value="F:arginase activity"/>
    <property type="evidence" value="ECO:0007669"/>
    <property type="project" value="UniProtKB-EC"/>
</dbReference>
<dbReference type="PRINTS" id="PR00116">
    <property type="entry name" value="ARGINASE"/>
</dbReference>
<dbReference type="GO" id="GO:0005829">
    <property type="term" value="C:cytosol"/>
    <property type="evidence" value="ECO:0007669"/>
    <property type="project" value="TreeGrafter"/>
</dbReference>
<proteinExistence type="predicted"/>
<evidence type="ECO:0000256" key="3">
    <source>
        <dbReference type="ARBA" id="ARBA00023211"/>
    </source>
</evidence>
<organism evidence="4">
    <name type="scientific">hydrothermal vent metagenome</name>
    <dbReference type="NCBI Taxonomy" id="652676"/>
    <lineage>
        <taxon>unclassified sequences</taxon>
        <taxon>metagenomes</taxon>
        <taxon>ecological metagenomes</taxon>
    </lineage>
</organism>
<sequence>MKTDWILTPQFFELPEPALAGIVPEGAVVNGPHDIADRSVASLARVHTPIGEFVHKTVLSGSVPVSVAGDCCAAIPVMAGLQAAGKSPVLVWLDAHGDFNTPETSPSGFLGGMPLAMMVGRGPRGLCSGVGMSPIDEGDVWLVDARDLDPGEREALEASQVQRVDMAGFGDLQTGAPVHLHIDIDVVDASQAPGTRYPVDDGPLVGEIISACRKFAGANEIVAISVSGWTGKLDGDGITRDACDTILKSVVVG</sequence>